<dbReference type="AlphaFoldDB" id="A0A387BA45"/>
<dbReference type="Proteomes" id="UP000278886">
    <property type="component" value="Chromosome"/>
</dbReference>
<evidence type="ECO:0000256" key="1">
    <source>
        <dbReference type="SAM" id="MobiDB-lite"/>
    </source>
</evidence>
<proteinExistence type="predicted"/>
<dbReference type="OrthoDB" id="6623990at2"/>
<keyword evidence="2" id="KW-1133">Transmembrane helix</keyword>
<dbReference type="GO" id="GO:0016747">
    <property type="term" value="F:acyltransferase activity, transferring groups other than amino-acyl groups"/>
    <property type="evidence" value="ECO:0007669"/>
    <property type="project" value="InterPro"/>
</dbReference>
<organism evidence="4 5">
    <name type="scientific">Protaetiibacter intestinalis</name>
    <dbReference type="NCBI Taxonomy" id="2419774"/>
    <lineage>
        <taxon>Bacteria</taxon>
        <taxon>Bacillati</taxon>
        <taxon>Actinomycetota</taxon>
        <taxon>Actinomycetes</taxon>
        <taxon>Micrococcales</taxon>
        <taxon>Microbacteriaceae</taxon>
        <taxon>Protaetiibacter</taxon>
    </lineage>
</organism>
<gene>
    <name evidence="4" type="ORF">D7I47_11155</name>
</gene>
<feature type="compositionally biased region" description="Polar residues" evidence="1">
    <location>
        <begin position="369"/>
        <end position="380"/>
    </location>
</feature>
<evidence type="ECO:0000313" key="5">
    <source>
        <dbReference type="Proteomes" id="UP000278886"/>
    </source>
</evidence>
<keyword evidence="2" id="KW-0472">Membrane</keyword>
<dbReference type="Pfam" id="PF01757">
    <property type="entry name" value="Acyl_transf_3"/>
    <property type="match status" value="1"/>
</dbReference>
<dbReference type="EMBL" id="CP032630">
    <property type="protein sequence ID" value="AYF98751.1"/>
    <property type="molecule type" value="Genomic_DNA"/>
</dbReference>
<feature type="transmembrane region" description="Helical" evidence="2">
    <location>
        <begin position="60"/>
        <end position="81"/>
    </location>
</feature>
<feature type="domain" description="Acyltransferase 3" evidence="3">
    <location>
        <begin position="29"/>
        <end position="339"/>
    </location>
</feature>
<name>A0A387BA45_9MICO</name>
<reference evidence="5" key="1">
    <citation type="submission" date="2018-09" db="EMBL/GenBank/DDBJ databases">
        <title>Genome sequencing of strain 2DFWR-13.</title>
        <authorList>
            <person name="Heo J."/>
            <person name="Kim S.-J."/>
            <person name="Kwon S.-W."/>
        </authorList>
    </citation>
    <scope>NUCLEOTIDE SEQUENCE [LARGE SCALE GENOMIC DNA]</scope>
    <source>
        <strain evidence="5">2DFWR-13</strain>
    </source>
</reference>
<evidence type="ECO:0000313" key="4">
    <source>
        <dbReference type="EMBL" id="AYF98751.1"/>
    </source>
</evidence>
<evidence type="ECO:0000256" key="2">
    <source>
        <dbReference type="SAM" id="Phobius"/>
    </source>
</evidence>
<keyword evidence="2" id="KW-0812">Transmembrane</keyword>
<feature type="region of interest" description="Disordered" evidence="1">
    <location>
        <begin position="361"/>
        <end position="380"/>
    </location>
</feature>
<dbReference type="KEGG" id="lyd:D7I47_11155"/>
<protein>
    <submittedName>
        <fullName evidence="4">Fucose 4-O-acetylase</fullName>
    </submittedName>
</protein>
<dbReference type="InterPro" id="IPR052734">
    <property type="entry name" value="Nod_factor_acetyltransferase"/>
</dbReference>
<keyword evidence="5" id="KW-1185">Reference proteome</keyword>
<accession>A0A387BA45</accession>
<dbReference type="PANTHER" id="PTHR37312:SF1">
    <property type="entry name" value="MEMBRANE-BOUND ACYLTRANSFERASE YKRP-RELATED"/>
    <property type="match status" value="1"/>
</dbReference>
<dbReference type="PANTHER" id="PTHR37312">
    <property type="entry name" value="MEMBRANE-BOUND ACYLTRANSFERASE YKRP-RELATED"/>
    <property type="match status" value="1"/>
</dbReference>
<feature type="transmembrane region" description="Helical" evidence="2">
    <location>
        <begin position="213"/>
        <end position="236"/>
    </location>
</feature>
<feature type="transmembrane region" description="Helical" evidence="2">
    <location>
        <begin position="127"/>
        <end position="146"/>
    </location>
</feature>
<feature type="transmembrane region" description="Helical" evidence="2">
    <location>
        <begin position="286"/>
        <end position="308"/>
    </location>
</feature>
<evidence type="ECO:0000259" key="3">
    <source>
        <dbReference type="Pfam" id="PF01757"/>
    </source>
</evidence>
<feature type="transmembrane region" description="Helical" evidence="2">
    <location>
        <begin position="256"/>
        <end position="279"/>
    </location>
</feature>
<sequence length="380" mass="43399">MPSTLRECGGAARRVERVTETKPRVRVPFWDNARFACIVLVVMGHAIQRQTADSDNALTLYLFIYAFHMPAFAIVSGFFSKATPPGLRQMRRVVTDILLPYLIMQTIWSLVQWLVEGKNVFNPTEPHWTLWFLLALAIFRIVLPYLALLRWPLVWAVAFSVTIGYFANVDSTFSLSRAIGILPFFVLGWRLRHWGLVDRWRRLGTGAVWGARVAAIGVFAAWLAVVALNVQAFRAFDLRYWFFYDDSYQALGEPTWWAGLLRLGLIALAVLLSAAFFVLVPRRRTFFTTFGQATMYVYLLHSFVLYPIRESGVLRDDHSSAVWLLTMVFASLAISVALSSPWVRKVFRPLIEPKPRWLLAHADDDPPTASRTDPTGSRRR</sequence>
<feature type="transmembrane region" description="Helical" evidence="2">
    <location>
        <begin position="93"/>
        <end position="115"/>
    </location>
</feature>
<feature type="transmembrane region" description="Helical" evidence="2">
    <location>
        <begin position="175"/>
        <end position="192"/>
    </location>
</feature>
<feature type="transmembrane region" description="Helical" evidence="2">
    <location>
        <begin position="153"/>
        <end position="169"/>
    </location>
</feature>
<dbReference type="InterPro" id="IPR002656">
    <property type="entry name" value="Acyl_transf_3_dom"/>
</dbReference>
<feature type="transmembrane region" description="Helical" evidence="2">
    <location>
        <begin position="320"/>
        <end position="338"/>
    </location>
</feature>